<evidence type="ECO:0000256" key="1">
    <source>
        <dbReference type="SAM" id="Phobius"/>
    </source>
</evidence>
<feature type="transmembrane region" description="Helical" evidence="1">
    <location>
        <begin position="129"/>
        <end position="153"/>
    </location>
</feature>
<evidence type="ECO:0000313" key="3">
    <source>
        <dbReference type="Proteomes" id="UP000501568"/>
    </source>
</evidence>
<keyword evidence="1" id="KW-0472">Membrane</keyword>
<protein>
    <recommendedName>
        <fullName evidence="4">DUF4190 domain-containing protein</fullName>
    </recommendedName>
</protein>
<sequence length="163" mass="16833">MRGTILGYDAASNEGVITDSEGKRVSFARSEWKSTGDPMAGRPVDFDMADDKAVCVYALPGAADKLSLNGQDPARQATLFGIIALVCAVLTFFLGPLGIVTVIVAIVFGTKGKNVGRGLADKTGYQLSVVALVLAAIALLIIILALSACASIVGLTKGFGAWL</sequence>
<dbReference type="EMBL" id="CP049109">
    <property type="protein sequence ID" value="QIG79633.1"/>
    <property type="molecule type" value="Genomic_DNA"/>
</dbReference>
<organism evidence="2 3">
    <name type="scientific">Stakelama tenebrarum</name>
    <dbReference type="NCBI Taxonomy" id="2711215"/>
    <lineage>
        <taxon>Bacteria</taxon>
        <taxon>Pseudomonadati</taxon>
        <taxon>Pseudomonadota</taxon>
        <taxon>Alphaproteobacteria</taxon>
        <taxon>Sphingomonadales</taxon>
        <taxon>Sphingomonadaceae</taxon>
        <taxon>Stakelama</taxon>
    </lineage>
</organism>
<evidence type="ECO:0008006" key="4">
    <source>
        <dbReference type="Google" id="ProtNLM"/>
    </source>
</evidence>
<accession>A0A6G6Y4V2</accession>
<reference evidence="2 3" key="1">
    <citation type="submission" date="2020-02" db="EMBL/GenBank/DDBJ databases">
        <authorList>
            <person name="Zheng R.K."/>
            <person name="Sun C.M."/>
        </authorList>
    </citation>
    <scope>NUCLEOTIDE SEQUENCE [LARGE SCALE GENOMIC DNA]</scope>
    <source>
        <strain evidence="3">zrk23</strain>
    </source>
</reference>
<dbReference type="Proteomes" id="UP000501568">
    <property type="component" value="Chromosome"/>
</dbReference>
<evidence type="ECO:0000313" key="2">
    <source>
        <dbReference type="EMBL" id="QIG79633.1"/>
    </source>
</evidence>
<gene>
    <name evidence="2" type="ORF">G5C33_07405</name>
</gene>
<dbReference type="KEGG" id="spzr:G5C33_07405"/>
<feature type="transmembrane region" description="Helical" evidence="1">
    <location>
        <begin position="79"/>
        <end position="108"/>
    </location>
</feature>
<keyword evidence="3" id="KW-1185">Reference proteome</keyword>
<keyword evidence="1" id="KW-0812">Transmembrane</keyword>
<proteinExistence type="predicted"/>
<name>A0A6G6Y4V2_9SPHN</name>
<keyword evidence="1" id="KW-1133">Transmembrane helix</keyword>
<dbReference type="AlphaFoldDB" id="A0A6G6Y4V2"/>
<dbReference type="RefSeq" id="WP_165326633.1">
    <property type="nucleotide sequence ID" value="NZ_CP049109.1"/>
</dbReference>